<comment type="caution">
    <text evidence="1">The sequence shown here is derived from an EMBL/GenBank/DDBJ whole genome shotgun (WGS) entry which is preliminary data.</text>
</comment>
<dbReference type="Proteomes" id="UP000029078">
    <property type="component" value="Unassembled WGS sequence"/>
</dbReference>
<keyword evidence="2" id="KW-1185">Reference proteome</keyword>
<dbReference type="Pfam" id="PF13602">
    <property type="entry name" value="ADH_zinc_N_2"/>
    <property type="match status" value="1"/>
</dbReference>
<name>A0A087D3Z0_BIFRU</name>
<dbReference type="RefSeq" id="WP_033498952.1">
    <property type="nucleotide sequence ID" value="NZ_JGZL01000004.1"/>
</dbReference>
<dbReference type="EMBL" id="JGZL01000004">
    <property type="protein sequence ID" value="KFI90240.1"/>
    <property type="molecule type" value="Genomic_DNA"/>
</dbReference>
<gene>
    <name evidence="1" type="ORF">BRUM_1586</name>
</gene>
<dbReference type="Gene3D" id="3.90.180.10">
    <property type="entry name" value="Medium-chain alcohol dehydrogenases, catalytic domain"/>
    <property type="match status" value="1"/>
</dbReference>
<dbReference type="STRING" id="78346.BRUM_1586"/>
<sequence>MYAGAFTRQPDYLQYAKELVEAGTLRVYIDSVYSASETAEAIRYLLSSHASGKVVVATDFQTS</sequence>
<dbReference type="AlphaFoldDB" id="A0A087D3Z0"/>
<proteinExistence type="predicted"/>
<evidence type="ECO:0000313" key="2">
    <source>
        <dbReference type="Proteomes" id="UP000029078"/>
    </source>
</evidence>
<accession>A0A087D3Z0</accession>
<protein>
    <submittedName>
        <fullName evidence="1">Uncharacterized protein</fullName>
    </submittedName>
</protein>
<dbReference type="Gene3D" id="3.40.50.720">
    <property type="entry name" value="NAD(P)-binding Rossmann-like Domain"/>
    <property type="match status" value="1"/>
</dbReference>
<reference evidence="1 2" key="1">
    <citation type="submission" date="2014-03" db="EMBL/GenBank/DDBJ databases">
        <title>Genomics of Bifidobacteria.</title>
        <authorList>
            <person name="Ventura M."/>
            <person name="Milani C."/>
            <person name="Lugli G.A."/>
        </authorList>
    </citation>
    <scope>NUCLEOTIDE SEQUENCE [LARGE SCALE GENOMIC DNA]</scope>
    <source>
        <strain evidence="1 2">LMG 21811</strain>
    </source>
</reference>
<organism evidence="1 2">
    <name type="scientific">Bifidobacterium ruminantium</name>
    <dbReference type="NCBI Taxonomy" id="78346"/>
    <lineage>
        <taxon>Bacteria</taxon>
        <taxon>Bacillati</taxon>
        <taxon>Actinomycetota</taxon>
        <taxon>Actinomycetes</taxon>
        <taxon>Bifidobacteriales</taxon>
        <taxon>Bifidobacteriaceae</taxon>
        <taxon>Bifidobacterium</taxon>
    </lineage>
</organism>
<evidence type="ECO:0000313" key="1">
    <source>
        <dbReference type="EMBL" id="KFI90240.1"/>
    </source>
</evidence>